<evidence type="ECO:0000313" key="3">
    <source>
        <dbReference type="EMBL" id="XBN42103.1"/>
    </source>
</evidence>
<evidence type="ECO:0008006" key="4">
    <source>
        <dbReference type="Google" id="ProtNLM"/>
    </source>
</evidence>
<keyword evidence="2" id="KW-0472">Membrane</keyword>
<keyword evidence="2" id="KW-0812">Transmembrane</keyword>
<feature type="region of interest" description="Disordered" evidence="1">
    <location>
        <begin position="1"/>
        <end position="26"/>
    </location>
</feature>
<accession>A0AAU7J7Q8</accession>
<sequence length="57" mass="5775">MTEPSLATPVTASDDAPLPRDLSRPRRPVGDLVGWIAATVALAVALALLVVAVAVVA</sequence>
<evidence type="ECO:0000256" key="2">
    <source>
        <dbReference type="SAM" id="Phobius"/>
    </source>
</evidence>
<name>A0AAU7J7Q8_9VIRU</name>
<reference evidence="3" key="1">
    <citation type="submission" date="2024-05" db="EMBL/GenBank/DDBJ databases">
        <title>Complete genome sequence of bacteriophages Merry and Sunny infecting Microbacterium sp. isolated from an alkaline commercial outdoor algal pond.</title>
        <authorList>
            <person name="Levesque A.V."/>
            <person name="Rabines A.J."/>
            <person name="Alrubaiaan E."/>
            <person name="Oliver A."/>
            <person name="Allen E.E."/>
            <person name="Hazlebeck D."/>
            <person name="Pinowska A."/>
            <person name="Traller J.C."/>
            <person name="Zeigler Allen L."/>
        </authorList>
    </citation>
    <scope>NUCLEOTIDE SEQUENCE</scope>
</reference>
<keyword evidence="2" id="KW-1133">Transmembrane helix</keyword>
<proteinExistence type="predicted"/>
<organism evidence="3">
    <name type="scientific">Microbacterium phage Merry</name>
    <dbReference type="NCBI Taxonomy" id="3144827"/>
    <lineage>
        <taxon>Viruses</taxon>
    </lineage>
</organism>
<evidence type="ECO:0000256" key="1">
    <source>
        <dbReference type="SAM" id="MobiDB-lite"/>
    </source>
</evidence>
<feature type="transmembrane region" description="Helical" evidence="2">
    <location>
        <begin position="32"/>
        <end position="56"/>
    </location>
</feature>
<dbReference type="EMBL" id="PP763431">
    <property type="protein sequence ID" value="XBN42103.1"/>
    <property type="molecule type" value="Genomic_DNA"/>
</dbReference>
<protein>
    <recommendedName>
        <fullName evidence="4">Minor tail protein</fullName>
    </recommendedName>
</protein>